<keyword evidence="3" id="KW-0255">Endonuclease</keyword>
<dbReference type="InterPro" id="IPR003615">
    <property type="entry name" value="HNH_nuc"/>
</dbReference>
<reference evidence="2" key="1">
    <citation type="submission" date="2022-10" db="EMBL/GenBank/DDBJ databases">
        <authorList>
            <person name="Chen Y."/>
            <person name="Dougan E. K."/>
            <person name="Chan C."/>
            <person name="Rhodes N."/>
            <person name="Thang M."/>
        </authorList>
    </citation>
    <scope>NUCLEOTIDE SEQUENCE</scope>
</reference>
<gene>
    <name evidence="2" type="ORF">C1SCF055_LOCUS18322</name>
</gene>
<evidence type="ECO:0000313" key="4">
    <source>
        <dbReference type="Proteomes" id="UP001152797"/>
    </source>
</evidence>
<accession>A0A9P1CI46</accession>
<evidence type="ECO:0000313" key="3">
    <source>
        <dbReference type="EMBL" id="CAL4778720.1"/>
    </source>
</evidence>
<evidence type="ECO:0000313" key="2">
    <source>
        <dbReference type="EMBL" id="CAI3991408.1"/>
    </source>
</evidence>
<keyword evidence="3" id="KW-0378">Hydrolase</keyword>
<dbReference type="GO" id="GO:0004519">
    <property type="term" value="F:endonuclease activity"/>
    <property type="evidence" value="ECO:0007669"/>
    <property type="project" value="UniProtKB-KW"/>
</dbReference>
<dbReference type="EMBL" id="CAMXCT020001589">
    <property type="protein sequence ID" value="CAL1144783.1"/>
    <property type="molecule type" value="Genomic_DNA"/>
</dbReference>
<protein>
    <submittedName>
        <fullName evidence="3">HNH endonuclease</fullName>
    </submittedName>
</protein>
<feature type="domain" description="HNH nuclease" evidence="1">
    <location>
        <begin position="248"/>
        <end position="298"/>
    </location>
</feature>
<proteinExistence type="predicted"/>
<dbReference type="Proteomes" id="UP001152797">
    <property type="component" value="Unassembled WGS sequence"/>
</dbReference>
<dbReference type="SMART" id="SM00507">
    <property type="entry name" value="HNHc"/>
    <property type="match status" value="2"/>
</dbReference>
<dbReference type="Gene3D" id="3.90.75.20">
    <property type="match status" value="2"/>
</dbReference>
<evidence type="ECO:0000259" key="1">
    <source>
        <dbReference type="SMART" id="SM00507"/>
    </source>
</evidence>
<sequence>MLRVQPWRALVFGDNAWLSLAYRYSSSTRLLQGKPVEKSWQISSHGRCRNTFGIVSAGNLSPSGYKRVFISGHHFYVHRLVAFAFLGRAPDPLAWQVHHRDGNPCNNLVENLEYVTPRQNILQSYEKPSRGNSGPSLSQPVMWRPVGSLEWRTCSSITAAALETGLSRTSVRRSCLGRISIKGLEFCQVNLGQDEHLPGEVWRPMHDPKSGHEIPRRMVSSLGRLHFPSGRRSVGYKSKAGYLTTWCGGRIESVHRLVAFAFLGPPPTLQRNHINHKDHDKGNNAVENLEYTTPSENALHGLTKAASRQAGSNVKPVASRLNGSQDEWTQHRSISSAARACGLKPGSVTRWAHRGGSHKGKFEFRFAEDPSAPTRPGEEWRNVDIAAHLDERLHRKLSTCSVSIKTAAGLLD</sequence>
<name>A0A9P1CI46_9DINO</name>
<keyword evidence="3" id="KW-0540">Nuclease</keyword>
<dbReference type="InterPro" id="IPR044925">
    <property type="entry name" value="His-Me_finger_sf"/>
</dbReference>
<reference evidence="3 4" key="2">
    <citation type="submission" date="2024-05" db="EMBL/GenBank/DDBJ databases">
        <authorList>
            <person name="Chen Y."/>
            <person name="Shah S."/>
            <person name="Dougan E. K."/>
            <person name="Thang M."/>
            <person name="Chan C."/>
        </authorList>
    </citation>
    <scope>NUCLEOTIDE SEQUENCE [LARGE SCALE GENOMIC DNA]</scope>
</reference>
<feature type="domain" description="HNH nuclease" evidence="1">
    <location>
        <begin position="71"/>
        <end position="121"/>
    </location>
</feature>
<dbReference type="OrthoDB" id="430296at2759"/>
<dbReference type="EMBL" id="CAMXCT010001589">
    <property type="protein sequence ID" value="CAI3991408.1"/>
    <property type="molecule type" value="Genomic_DNA"/>
</dbReference>
<comment type="caution">
    <text evidence="2">The sequence shown here is derived from an EMBL/GenBank/DDBJ whole genome shotgun (WGS) entry which is preliminary data.</text>
</comment>
<organism evidence="2">
    <name type="scientific">Cladocopium goreaui</name>
    <dbReference type="NCBI Taxonomy" id="2562237"/>
    <lineage>
        <taxon>Eukaryota</taxon>
        <taxon>Sar</taxon>
        <taxon>Alveolata</taxon>
        <taxon>Dinophyceae</taxon>
        <taxon>Suessiales</taxon>
        <taxon>Symbiodiniaceae</taxon>
        <taxon>Cladocopium</taxon>
    </lineage>
</organism>
<dbReference type="EMBL" id="CAMXCT030001589">
    <property type="protein sequence ID" value="CAL4778720.1"/>
    <property type="molecule type" value="Genomic_DNA"/>
</dbReference>
<dbReference type="Pfam" id="PF13392">
    <property type="entry name" value="HNH_3"/>
    <property type="match status" value="2"/>
</dbReference>
<keyword evidence="4" id="KW-1185">Reference proteome</keyword>
<dbReference type="SUPFAM" id="SSF54060">
    <property type="entry name" value="His-Me finger endonucleases"/>
    <property type="match status" value="2"/>
</dbReference>
<dbReference type="AlphaFoldDB" id="A0A9P1CI46"/>